<gene>
    <name evidence="1" type="ORF">TL16_g12828</name>
</gene>
<dbReference type="SUPFAM" id="SSF52058">
    <property type="entry name" value="L domain-like"/>
    <property type="match status" value="1"/>
</dbReference>
<dbReference type="PANTHER" id="PTHR45661">
    <property type="entry name" value="SURFACE ANTIGEN"/>
    <property type="match status" value="1"/>
</dbReference>
<sequence>MGKACAWVLDGEDASFFYVKLAKEDLKLQGIIFGAGRIANIGISYNSNGNQIDTTSDVVAHLRTQHPPLQSTDDFMQTPEFYRHFLDYVPVCTLMSMRLLNKELRVITEQFVLAGKRRGAFIVHDGRDGDPNASIEAMSEMHQNVTRVIFLLNITNVGEFACCFAVNLGIVDVPEGVEIIGYSAFYGCNGLTTVSFPTTLTSIGVCTFLNCSSLDNVDLLHTNLQELGRFAFDNCSELKSMTIPDSLQTIGADVFINCAKLVPSNIDIDDEINEDDVTPEVVDLLRERSRFAALKMQLSEQSVMFETKIKEQSVTFTASISTLSAQNESLHASIASLKQCLQTLHPPPPTTTKRKHSSSS</sequence>
<organism evidence="1 2">
    <name type="scientific">Triparma laevis f. inornata</name>
    <dbReference type="NCBI Taxonomy" id="1714386"/>
    <lineage>
        <taxon>Eukaryota</taxon>
        <taxon>Sar</taxon>
        <taxon>Stramenopiles</taxon>
        <taxon>Ochrophyta</taxon>
        <taxon>Bolidophyceae</taxon>
        <taxon>Parmales</taxon>
        <taxon>Triparmaceae</taxon>
        <taxon>Triparma</taxon>
    </lineage>
</organism>
<dbReference type="InterPro" id="IPR032675">
    <property type="entry name" value="LRR_dom_sf"/>
</dbReference>
<dbReference type="PANTHER" id="PTHR45661:SF3">
    <property type="entry name" value="IG-LIKE DOMAIN-CONTAINING PROTEIN"/>
    <property type="match status" value="1"/>
</dbReference>
<reference evidence="2" key="1">
    <citation type="journal article" date="2023" name="Commun. Biol.">
        <title>Genome analysis of Parmales, the sister group of diatoms, reveals the evolutionary specialization of diatoms from phago-mixotrophs to photoautotrophs.</title>
        <authorList>
            <person name="Ban H."/>
            <person name="Sato S."/>
            <person name="Yoshikawa S."/>
            <person name="Yamada K."/>
            <person name="Nakamura Y."/>
            <person name="Ichinomiya M."/>
            <person name="Sato N."/>
            <person name="Blanc-Mathieu R."/>
            <person name="Endo H."/>
            <person name="Kuwata A."/>
            <person name="Ogata H."/>
        </authorList>
    </citation>
    <scope>NUCLEOTIDE SEQUENCE [LARGE SCALE GENOMIC DNA]</scope>
</reference>
<evidence type="ECO:0000313" key="2">
    <source>
        <dbReference type="Proteomes" id="UP001162640"/>
    </source>
</evidence>
<dbReference type="Proteomes" id="UP001162640">
    <property type="component" value="Unassembled WGS sequence"/>
</dbReference>
<dbReference type="AlphaFoldDB" id="A0A9W7BUU2"/>
<evidence type="ECO:0000313" key="1">
    <source>
        <dbReference type="EMBL" id="GMH94162.1"/>
    </source>
</evidence>
<accession>A0A9W7BUU2</accession>
<dbReference type="InterPro" id="IPR026906">
    <property type="entry name" value="LRR_5"/>
</dbReference>
<dbReference type="Gene3D" id="3.80.10.10">
    <property type="entry name" value="Ribonuclease Inhibitor"/>
    <property type="match status" value="1"/>
</dbReference>
<comment type="caution">
    <text evidence="1">The sequence shown here is derived from an EMBL/GenBank/DDBJ whole genome shotgun (WGS) entry which is preliminary data.</text>
</comment>
<evidence type="ECO:0008006" key="3">
    <source>
        <dbReference type="Google" id="ProtNLM"/>
    </source>
</evidence>
<dbReference type="EMBL" id="BLQM01000547">
    <property type="protein sequence ID" value="GMH94162.1"/>
    <property type="molecule type" value="Genomic_DNA"/>
</dbReference>
<dbReference type="InterPro" id="IPR053139">
    <property type="entry name" value="Surface_bspA-like"/>
</dbReference>
<name>A0A9W7BUU2_9STRA</name>
<dbReference type="Pfam" id="PF13306">
    <property type="entry name" value="LRR_5"/>
    <property type="match status" value="1"/>
</dbReference>
<proteinExistence type="predicted"/>
<protein>
    <recommendedName>
        <fullName evidence="3">Leucine-rich repeat domain-containing protein</fullName>
    </recommendedName>
</protein>